<comment type="caution">
    <text evidence="2">The sequence shown here is derived from an EMBL/GenBank/DDBJ whole genome shotgun (WGS) entry which is preliminary data.</text>
</comment>
<dbReference type="Proteomes" id="UP001166291">
    <property type="component" value="Unassembled WGS sequence"/>
</dbReference>
<keyword evidence="2" id="KW-0378">Hydrolase</keyword>
<dbReference type="Pfam" id="PF00561">
    <property type="entry name" value="Abhydrolase_1"/>
    <property type="match status" value="1"/>
</dbReference>
<organism evidence="2 3">
    <name type="scientific">Zhongshania aquimaris</name>
    <dbReference type="NCBI Taxonomy" id="2857107"/>
    <lineage>
        <taxon>Bacteria</taxon>
        <taxon>Pseudomonadati</taxon>
        <taxon>Pseudomonadota</taxon>
        <taxon>Gammaproteobacteria</taxon>
        <taxon>Cellvibrionales</taxon>
        <taxon>Spongiibacteraceae</taxon>
        <taxon>Zhongshania</taxon>
    </lineage>
</organism>
<accession>A0ABS6VVP7</accession>
<gene>
    <name evidence="2" type="ORF">KXJ70_16495</name>
</gene>
<dbReference type="InterPro" id="IPR050266">
    <property type="entry name" value="AB_hydrolase_sf"/>
</dbReference>
<evidence type="ECO:0000313" key="2">
    <source>
        <dbReference type="EMBL" id="MBW2942397.1"/>
    </source>
</evidence>
<sequence>MSFENAGNLQNDLAAWRASGECLDICGHQIFVKDEGDRQLPVLLLIHGFPTSSWDWSGVWDELKRHFRLVALDMLGFGFSDKPNVSSYSIHGQADIVEALIAAKSLDSFHVLAHDYGDTVAQELLARQQSGAGIGRWLSCCFLNGGLFPETHHALLTQKLLLSPLGPLVNKLAGFKRFSANFSSVFGPHTKPTAEELAVFWQIINEKDGKHIFHNLITYMRDRKLHRERWVNVLQQSAIPLALINGSLDPVSGAHMVARYQELNCRLDYLGVLAEIGHYPQVEDSRGVVKHYLTFMDGIGYQSK</sequence>
<dbReference type="InterPro" id="IPR000073">
    <property type="entry name" value="AB_hydrolase_1"/>
</dbReference>
<dbReference type="PANTHER" id="PTHR43798">
    <property type="entry name" value="MONOACYLGLYCEROL LIPASE"/>
    <property type="match status" value="1"/>
</dbReference>
<evidence type="ECO:0000259" key="1">
    <source>
        <dbReference type="Pfam" id="PF00561"/>
    </source>
</evidence>
<dbReference type="EMBL" id="JAHWDQ010000005">
    <property type="protein sequence ID" value="MBW2942397.1"/>
    <property type="molecule type" value="Genomic_DNA"/>
</dbReference>
<evidence type="ECO:0000313" key="3">
    <source>
        <dbReference type="Proteomes" id="UP001166291"/>
    </source>
</evidence>
<dbReference type="PANTHER" id="PTHR43798:SF33">
    <property type="entry name" value="HYDROLASE, PUTATIVE (AFU_ORTHOLOGUE AFUA_2G14860)-RELATED"/>
    <property type="match status" value="1"/>
</dbReference>
<protein>
    <submittedName>
        <fullName evidence="2">Alpha/beta hydrolase</fullName>
    </submittedName>
</protein>
<proteinExistence type="predicted"/>
<keyword evidence="3" id="KW-1185">Reference proteome</keyword>
<dbReference type="RefSeq" id="WP_219044640.1">
    <property type="nucleotide sequence ID" value="NZ_JAHWDQ010000005.1"/>
</dbReference>
<feature type="domain" description="AB hydrolase-1" evidence="1">
    <location>
        <begin position="41"/>
        <end position="127"/>
    </location>
</feature>
<dbReference type="GO" id="GO:0016787">
    <property type="term" value="F:hydrolase activity"/>
    <property type="evidence" value="ECO:0007669"/>
    <property type="project" value="UniProtKB-KW"/>
</dbReference>
<reference evidence="2" key="1">
    <citation type="submission" date="2021-07" db="EMBL/GenBank/DDBJ databases">
        <title>Zhongshania sp. CAU 1632 isolated from seawater.</title>
        <authorList>
            <person name="Kim W."/>
        </authorList>
    </citation>
    <scope>NUCLEOTIDE SEQUENCE</scope>
    <source>
        <strain evidence="2">CAU 1632</strain>
    </source>
</reference>
<name>A0ABS6VVP7_9GAMM</name>